<feature type="compositionally biased region" description="Low complexity" evidence="1">
    <location>
        <begin position="366"/>
        <end position="418"/>
    </location>
</feature>
<feature type="compositionally biased region" description="Basic and acidic residues" evidence="1">
    <location>
        <begin position="254"/>
        <end position="263"/>
    </location>
</feature>
<gene>
    <name evidence="2" type="ORF">FRX48_09575</name>
</gene>
<proteinExistence type="predicted"/>
<comment type="caution">
    <text evidence="2">The sequence shown here is derived from an EMBL/GenBank/DDBJ whole genome shotgun (WGS) entry which is preliminary data.</text>
</comment>
<accession>A0A5M8PC50</accession>
<evidence type="ECO:0000313" key="3">
    <source>
        <dbReference type="Proteomes" id="UP000324767"/>
    </source>
</evidence>
<feature type="compositionally biased region" description="Pro residues" evidence="1">
    <location>
        <begin position="479"/>
        <end position="503"/>
    </location>
</feature>
<feature type="compositionally biased region" description="Basic and acidic residues" evidence="1">
    <location>
        <begin position="8"/>
        <end position="17"/>
    </location>
</feature>
<sequence>MSGIHPRRQGDYQDPIKHASRPVNMTRKSTTRPVLSLSCFEFFLKRASHSNPPSTGDRLDNHSTSPRRPLNYLNTHLPLSSLLALRLVSHATKSRIDKSRPSPFTHLHLSLPPAPPPSLHALKHLSQSCTHLKITIINPQPTVDNDRPLNLREFIKKCLVLLSKLTTLHVSLPSPAITPLHHETLLSLRQALESSSNSIPHLTTLRLYPVTMRGLISFRSGAFTSFEDAAWVGGNFWQGISRLEMGLVGFMREGNEDGERLGGKGEGQYGGGDSRDWDDDEWAIREEKAKRKRDMVRMGLKILHDFLNSLAPELEVLSFEWLRPSSSPDVTNSAAALHQPNPNPLLLDLEVLRLFPPRGIPPANPPSTGSTSTGSGSSGPASAGSASTGITSPEGTSAKSTSTGATSPEATSPETTSADLGPGSAIAAPTPPENTATIARANTIPASATTAPDVPAPKNPVLATASITSATTATLPTSTNPPPPTPSPPANPAAPPSQPPRGPRTPRHPRHPSPPRNPPSHGFPRPRSSGRDCSASTSPAWTAGPTPARRRHSCGC</sequence>
<dbReference type="AlphaFoldDB" id="A0A5M8PC50"/>
<feature type="region of interest" description="Disordered" evidence="1">
    <location>
        <begin position="254"/>
        <end position="278"/>
    </location>
</feature>
<evidence type="ECO:0000256" key="1">
    <source>
        <dbReference type="SAM" id="MobiDB-lite"/>
    </source>
</evidence>
<feature type="compositionally biased region" description="Basic residues" evidence="1">
    <location>
        <begin position="504"/>
        <end position="513"/>
    </location>
</feature>
<feature type="region of interest" description="Disordered" evidence="1">
    <location>
        <begin position="357"/>
        <end position="556"/>
    </location>
</feature>
<dbReference type="OrthoDB" id="5431373at2759"/>
<organism evidence="2 3">
    <name type="scientific">Lasallia pustulata</name>
    <dbReference type="NCBI Taxonomy" id="136370"/>
    <lineage>
        <taxon>Eukaryota</taxon>
        <taxon>Fungi</taxon>
        <taxon>Dikarya</taxon>
        <taxon>Ascomycota</taxon>
        <taxon>Pezizomycotina</taxon>
        <taxon>Lecanoromycetes</taxon>
        <taxon>OSLEUM clade</taxon>
        <taxon>Umbilicariomycetidae</taxon>
        <taxon>Umbilicariales</taxon>
        <taxon>Umbilicariaceae</taxon>
        <taxon>Lasallia</taxon>
    </lineage>
</organism>
<evidence type="ECO:0000313" key="2">
    <source>
        <dbReference type="EMBL" id="KAA6406643.1"/>
    </source>
</evidence>
<dbReference type="EMBL" id="VXIT01000024">
    <property type="protein sequence ID" value="KAA6406643.1"/>
    <property type="molecule type" value="Genomic_DNA"/>
</dbReference>
<feature type="region of interest" description="Disordered" evidence="1">
    <location>
        <begin position="1"/>
        <end position="28"/>
    </location>
</feature>
<dbReference type="Proteomes" id="UP000324767">
    <property type="component" value="Unassembled WGS sequence"/>
</dbReference>
<name>A0A5M8PC50_9LECA</name>
<protein>
    <submittedName>
        <fullName evidence="2">Uncharacterized protein</fullName>
    </submittedName>
</protein>
<reference evidence="2 3" key="1">
    <citation type="submission" date="2019-09" db="EMBL/GenBank/DDBJ databases">
        <title>The hologenome of the rock-dwelling lichen Lasallia pustulata.</title>
        <authorList>
            <person name="Greshake Tzovaras B."/>
            <person name="Segers F."/>
            <person name="Bicker A."/>
            <person name="Dal Grande F."/>
            <person name="Otte J."/>
            <person name="Hankeln T."/>
            <person name="Schmitt I."/>
            <person name="Ebersberger I."/>
        </authorList>
    </citation>
    <scope>NUCLEOTIDE SEQUENCE [LARGE SCALE GENOMIC DNA]</scope>
    <source>
        <strain evidence="2">A1-1</strain>
    </source>
</reference>
<feature type="compositionally biased region" description="Low complexity" evidence="1">
    <location>
        <begin position="463"/>
        <end position="478"/>
    </location>
</feature>